<proteinExistence type="inferred from homology"/>
<dbReference type="Pfam" id="PF00106">
    <property type="entry name" value="adh_short"/>
    <property type="match status" value="1"/>
</dbReference>
<gene>
    <name evidence="4" type="ORF">BJ998_008545</name>
</gene>
<feature type="compositionally biased region" description="Low complexity" evidence="3">
    <location>
        <begin position="219"/>
        <end position="233"/>
    </location>
</feature>
<keyword evidence="5" id="KW-1185">Reference proteome</keyword>
<evidence type="ECO:0000256" key="2">
    <source>
        <dbReference type="ARBA" id="ARBA00023002"/>
    </source>
</evidence>
<comment type="caution">
    <text evidence="4">The sequence shown here is derived from an EMBL/GenBank/DDBJ whole genome shotgun (WGS) entry which is preliminary data.</text>
</comment>
<evidence type="ECO:0000256" key="1">
    <source>
        <dbReference type="ARBA" id="ARBA00006484"/>
    </source>
</evidence>
<dbReference type="SUPFAM" id="SSF51735">
    <property type="entry name" value="NAD(P)-binding Rossmann-fold domains"/>
    <property type="match status" value="1"/>
</dbReference>
<dbReference type="PRINTS" id="PR00081">
    <property type="entry name" value="GDHRDH"/>
</dbReference>
<dbReference type="InterPro" id="IPR036291">
    <property type="entry name" value="NAD(P)-bd_dom_sf"/>
</dbReference>
<dbReference type="PANTHER" id="PTHR43669">
    <property type="entry name" value="5-KETO-D-GLUCONATE 5-REDUCTASE"/>
    <property type="match status" value="1"/>
</dbReference>
<dbReference type="EMBL" id="JACHIR010000002">
    <property type="protein sequence ID" value="MBB5897286.1"/>
    <property type="molecule type" value="Genomic_DNA"/>
</dbReference>
<name>A0A7W9KRB0_9PSEU</name>
<dbReference type="Proteomes" id="UP000585638">
    <property type="component" value="Unassembled WGS sequence"/>
</dbReference>
<dbReference type="GO" id="GO:0016491">
    <property type="term" value="F:oxidoreductase activity"/>
    <property type="evidence" value="ECO:0007669"/>
    <property type="project" value="UniProtKB-KW"/>
</dbReference>
<feature type="region of interest" description="Disordered" evidence="3">
    <location>
        <begin position="197"/>
        <end position="245"/>
    </location>
</feature>
<accession>A0A7W9KRB0</accession>
<evidence type="ECO:0008006" key="6">
    <source>
        <dbReference type="Google" id="ProtNLM"/>
    </source>
</evidence>
<dbReference type="PANTHER" id="PTHR43669:SF3">
    <property type="entry name" value="ALCOHOL DEHYDROGENASE, PUTATIVE (AFU_ORTHOLOGUE AFUA_3G03445)-RELATED"/>
    <property type="match status" value="1"/>
</dbReference>
<protein>
    <recommendedName>
        <fullName evidence="6">NAD(P)-dependent dehydrogenase (Short-subunit alcohol dehydrogenase family)</fullName>
    </recommendedName>
</protein>
<dbReference type="Gene3D" id="3.40.50.720">
    <property type="entry name" value="NAD(P)-binding Rossmann-like Domain"/>
    <property type="match status" value="1"/>
</dbReference>
<evidence type="ECO:0000313" key="5">
    <source>
        <dbReference type="Proteomes" id="UP000585638"/>
    </source>
</evidence>
<evidence type="ECO:0000256" key="3">
    <source>
        <dbReference type="SAM" id="MobiDB-lite"/>
    </source>
</evidence>
<feature type="compositionally biased region" description="Pro residues" evidence="3">
    <location>
        <begin position="234"/>
        <end position="245"/>
    </location>
</feature>
<dbReference type="AlphaFoldDB" id="A0A7W9KRB0"/>
<feature type="compositionally biased region" description="Low complexity" evidence="3">
    <location>
        <begin position="201"/>
        <end position="210"/>
    </location>
</feature>
<organism evidence="4 5">
    <name type="scientific">Kutzneria kofuensis</name>
    <dbReference type="NCBI Taxonomy" id="103725"/>
    <lineage>
        <taxon>Bacteria</taxon>
        <taxon>Bacillati</taxon>
        <taxon>Actinomycetota</taxon>
        <taxon>Actinomycetes</taxon>
        <taxon>Pseudonocardiales</taxon>
        <taxon>Pseudonocardiaceae</taxon>
        <taxon>Kutzneria</taxon>
    </lineage>
</organism>
<evidence type="ECO:0000313" key="4">
    <source>
        <dbReference type="EMBL" id="MBB5897286.1"/>
    </source>
</evidence>
<dbReference type="InterPro" id="IPR002347">
    <property type="entry name" value="SDR_fam"/>
</dbReference>
<sequence>MDLGLTGRRAIVTGGSKGIGLAVAAELIAEGASVAICSRNATELAAAASSLGGTVFHQVADVTDPASVQSFVDASAEALGGVDILVNNAGRAHPGNFETLTDEDWRADLDVKLFSQIRCFRAALPHLRASDSPRVINVNAVYARQPDPAFFSTTVVRAACLNLNKVLAQEFGADGILVNSVNIGFVDTPQWGNIHARRAPTRTAPSSSTASPPPRCRWPASAASTRSPASSPSSPVPAPATSPAP</sequence>
<reference evidence="4 5" key="1">
    <citation type="submission" date="2020-08" db="EMBL/GenBank/DDBJ databases">
        <title>Sequencing the genomes of 1000 actinobacteria strains.</title>
        <authorList>
            <person name="Klenk H.-P."/>
        </authorList>
    </citation>
    <scope>NUCLEOTIDE SEQUENCE [LARGE SCALE GENOMIC DNA]</scope>
    <source>
        <strain evidence="4 5">DSM 43851</strain>
    </source>
</reference>
<comment type="similarity">
    <text evidence="1">Belongs to the short-chain dehydrogenases/reductases (SDR) family.</text>
</comment>
<keyword evidence="2" id="KW-0560">Oxidoreductase</keyword>